<dbReference type="GO" id="GO:0016787">
    <property type="term" value="F:hydrolase activity"/>
    <property type="evidence" value="ECO:0007669"/>
    <property type="project" value="UniProtKB-KW"/>
</dbReference>
<protein>
    <submittedName>
        <fullName evidence="3">Alpha/beta hydrolase fold</fullName>
    </submittedName>
</protein>
<evidence type="ECO:0000313" key="4">
    <source>
        <dbReference type="Proteomes" id="UP000277811"/>
    </source>
</evidence>
<dbReference type="InterPro" id="IPR012223">
    <property type="entry name" value="TEII"/>
</dbReference>
<dbReference type="PANTHER" id="PTHR11487:SF0">
    <property type="entry name" value="S-ACYL FATTY ACID SYNTHASE THIOESTERASE, MEDIUM CHAIN"/>
    <property type="match status" value="1"/>
</dbReference>
<organism evidence="3 4">
    <name type="scientific">Lucifera butyrica</name>
    <dbReference type="NCBI Taxonomy" id="1351585"/>
    <lineage>
        <taxon>Bacteria</taxon>
        <taxon>Bacillati</taxon>
        <taxon>Bacillota</taxon>
        <taxon>Negativicutes</taxon>
        <taxon>Veillonellales</taxon>
        <taxon>Veillonellaceae</taxon>
        <taxon>Lucifera</taxon>
    </lineage>
</organism>
<dbReference type="InterPro" id="IPR029058">
    <property type="entry name" value="AB_hydrolase_fold"/>
</dbReference>
<comment type="similarity">
    <text evidence="1">Belongs to the thioesterase family.</text>
</comment>
<keyword evidence="4" id="KW-1185">Reference proteome</keyword>
<dbReference type="EMBL" id="UPPP01000053">
    <property type="protein sequence ID" value="VBB05122.1"/>
    <property type="molecule type" value="Genomic_DNA"/>
</dbReference>
<accession>A0A498R4C3</accession>
<dbReference type="GO" id="GO:0008610">
    <property type="term" value="P:lipid biosynthetic process"/>
    <property type="evidence" value="ECO:0007669"/>
    <property type="project" value="TreeGrafter"/>
</dbReference>
<proteinExistence type="inferred from homology"/>
<dbReference type="Proteomes" id="UP000277811">
    <property type="component" value="Unassembled WGS sequence"/>
</dbReference>
<feature type="domain" description="Thioesterase" evidence="2">
    <location>
        <begin position="23"/>
        <end position="245"/>
    </location>
</feature>
<dbReference type="OrthoDB" id="2213423at2"/>
<name>A0A498R4C3_9FIRM</name>
<dbReference type="Gene3D" id="3.40.50.1820">
    <property type="entry name" value="alpha/beta hydrolase"/>
    <property type="match status" value="1"/>
</dbReference>
<dbReference type="InterPro" id="IPR001031">
    <property type="entry name" value="Thioesterase"/>
</dbReference>
<evidence type="ECO:0000256" key="1">
    <source>
        <dbReference type="ARBA" id="ARBA00007169"/>
    </source>
</evidence>
<reference evidence="3 4" key="1">
    <citation type="submission" date="2018-06" db="EMBL/GenBank/DDBJ databases">
        <authorList>
            <person name="Strepis N."/>
        </authorList>
    </citation>
    <scope>NUCLEOTIDE SEQUENCE [LARGE SCALE GENOMIC DNA]</scope>
    <source>
        <strain evidence="3">LUCI</strain>
    </source>
</reference>
<dbReference type="SUPFAM" id="SSF53474">
    <property type="entry name" value="alpha/beta-Hydrolases"/>
    <property type="match status" value="1"/>
</dbReference>
<dbReference type="PANTHER" id="PTHR11487">
    <property type="entry name" value="THIOESTERASE"/>
    <property type="match status" value="1"/>
</dbReference>
<dbReference type="RefSeq" id="WP_122626132.1">
    <property type="nucleotide sequence ID" value="NZ_UPPP01000053.1"/>
</dbReference>
<keyword evidence="3" id="KW-0378">Hydrolase</keyword>
<dbReference type="AlphaFoldDB" id="A0A498R4C3"/>
<sequence>MTSIHALNPWIPYRRPHPAARLRLFCFPYAGGSASVFRDWFSLFPPEIDICPIQYPGRERRITEPQFTLLPSLLDALVNGLAPELKMPFAFFGHSLGALVSFELARRLQKRGMSPLGVFISGYRAPVVERKKPPMHLLPDNAFIARLREYNGTPELILQNSEMMQVLLPTLRADFALHETYVYSGGMPLTCPLSILGGMEDPDITYQDLNLWEGQTVNDFKVRMFPGDHFYLHDHCTEVVNAVQEDLALYETELMSRYGNRGNN</sequence>
<dbReference type="Pfam" id="PF00975">
    <property type="entry name" value="Thioesterase"/>
    <property type="match status" value="1"/>
</dbReference>
<evidence type="ECO:0000259" key="2">
    <source>
        <dbReference type="Pfam" id="PF00975"/>
    </source>
</evidence>
<gene>
    <name evidence="3" type="ORF">LUCI_0329</name>
</gene>
<evidence type="ECO:0000313" key="3">
    <source>
        <dbReference type="EMBL" id="VBB05122.1"/>
    </source>
</evidence>